<dbReference type="EMBL" id="JH818308">
    <property type="protein sequence ID" value="EKC18031.1"/>
    <property type="molecule type" value="Genomic_DNA"/>
</dbReference>
<reference evidence="1" key="1">
    <citation type="journal article" date="2012" name="Nature">
        <title>The oyster genome reveals stress adaptation and complexity of shell formation.</title>
        <authorList>
            <person name="Zhang G."/>
            <person name="Fang X."/>
            <person name="Guo X."/>
            <person name="Li L."/>
            <person name="Luo R."/>
            <person name="Xu F."/>
            <person name="Yang P."/>
            <person name="Zhang L."/>
            <person name="Wang X."/>
            <person name="Qi H."/>
            <person name="Xiong Z."/>
            <person name="Que H."/>
            <person name="Xie Y."/>
            <person name="Holland P.W."/>
            <person name="Paps J."/>
            <person name="Zhu Y."/>
            <person name="Wu F."/>
            <person name="Chen Y."/>
            <person name="Wang J."/>
            <person name="Peng C."/>
            <person name="Meng J."/>
            <person name="Yang L."/>
            <person name="Liu J."/>
            <person name="Wen B."/>
            <person name="Zhang N."/>
            <person name="Huang Z."/>
            <person name="Zhu Q."/>
            <person name="Feng Y."/>
            <person name="Mount A."/>
            <person name="Hedgecock D."/>
            <person name="Xu Z."/>
            <person name="Liu Y."/>
            <person name="Domazet-Loso T."/>
            <person name="Du Y."/>
            <person name="Sun X."/>
            <person name="Zhang S."/>
            <person name="Liu B."/>
            <person name="Cheng P."/>
            <person name="Jiang X."/>
            <person name="Li J."/>
            <person name="Fan D."/>
            <person name="Wang W."/>
            <person name="Fu W."/>
            <person name="Wang T."/>
            <person name="Wang B."/>
            <person name="Zhang J."/>
            <person name="Peng Z."/>
            <person name="Li Y."/>
            <person name="Li N."/>
            <person name="Wang J."/>
            <person name="Chen M."/>
            <person name="He Y."/>
            <person name="Tan F."/>
            <person name="Song X."/>
            <person name="Zheng Q."/>
            <person name="Huang R."/>
            <person name="Yang H."/>
            <person name="Du X."/>
            <person name="Chen L."/>
            <person name="Yang M."/>
            <person name="Gaffney P.M."/>
            <person name="Wang S."/>
            <person name="Luo L."/>
            <person name="She Z."/>
            <person name="Ming Y."/>
            <person name="Huang W."/>
            <person name="Zhang S."/>
            <person name="Huang B."/>
            <person name="Zhang Y."/>
            <person name="Qu T."/>
            <person name="Ni P."/>
            <person name="Miao G."/>
            <person name="Wang J."/>
            <person name="Wang Q."/>
            <person name="Steinberg C.E."/>
            <person name="Wang H."/>
            <person name="Li N."/>
            <person name="Qian L."/>
            <person name="Zhang G."/>
            <person name="Li Y."/>
            <person name="Yang H."/>
            <person name="Liu X."/>
            <person name="Wang J."/>
            <person name="Yin Y."/>
            <person name="Wang J."/>
        </authorList>
    </citation>
    <scope>NUCLEOTIDE SEQUENCE [LARGE SCALE GENOMIC DNA]</scope>
    <source>
        <strain evidence="1">05x7-T-G4-1.051#20</strain>
    </source>
</reference>
<gene>
    <name evidence="1" type="ORF">CGI_10016155</name>
</gene>
<accession>K1Q9G6</accession>
<sequence>MYNILDILEPSPMEDIKPMRERPGLESGSILDTGHVVSRHAGWMCQSNRPNVSDT</sequence>
<organism evidence="1">
    <name type="scientific">Magallana gigas</name>
    <name type="common">Pacific oyster</name>
    <name type="synonym">Crassostrea gigas</name>
    <dbReference type="NCBI Taxonomy" id="29159"/>
    <lineage>
        <taxon>Eukaryota</taxon>
        <taxon>Metazoa</taxon>
        <taxon>Spiralia</taxon>
        <taxon>Lophotrochozoa</taxon>
        <taxon>Mollusca</taxon>
        <taxon>Bivalvia</taxon>
        <taxon>Autobranchia</taxon>
        <taxon>Pteriomorphia</taxon>
        <taxon>Ostreida</taxon>
        <taxon>Ostreoidea</taxon>
        <taxon>Ostreidae</taxon>
        <taxon>Magallana</taxon>
    </lineage>
</organism>
<name>K1Q9G6_MAGGI</name>
<evidence type="ECO:0000313" key="1">
    <source>
        <dbReference type="EMBL" id="EKC18031.1"/>
    </source>
</evidence>
<dbReference type="InParanoid" id="K1Q9G6"/>
<proteinExistence type="predicted"/>
<dbReference type="HOGENOM" id="CLU_3034408_0_0_1"/>
<dbReference type="AlphaFoldDB" id="K1Q9G6"/>
<protein>
    <submittedName>
        <fullName evidence="1">Uncharacterized protein</fullName>
    </submittedName>
</protein>